<evidence type="ECO:0000256" key="12">
    <source>
        <dbReference type="ARBA" id="ARBA00022989"/>
    </source>
</evidence>
<evidence type="ECO:0000256" key="7">
    <source>
        <dbReference type="ARBA" id="ARBA00022449"/>
    </source>
</evidence>
<dbReference type="GO" id="GO:0006882">
    <property type="term" value="P:intracellular zinc ion homeostasis"/>
    <property type="evidence" value="ECO:0007669"/>
    <property type="project" value="InterPro"/>
</dbReference>
<comment type="catalytic activity">
    <reaction evidence="20">
        <text>Zn(2+)(in) + 2 H(+)(out) = Zn(2+)(out) + 2 H(+)(in)</text>
        <dbReference type="Rhea" id="RHEA:72627"/>
        <dbReference type="ChEBI" id="CHEBI:15378"/>
        <dbReference type="ChEBI" id="CHEBI:29105"/>
    </reaction>
</comment>
<dbReference type="GO" id="GO:0032580">
    <property type="term" value="C:Golgi cisterna membrane"/>
    <property type="evidence" value="ECO:0007669"/>
    <property type="project" value="UniProtKB-SubCell"/>
</dbReference>
<evidence type="ECO:0000256" key="18">
    <source>
        <dbReference type="ARBA" id="ARBA00042038"/>
    </source>
</evidence>
<feature type="transmembrane region" description="Helical" evidence="23">
    <location>
        <begin position="889"/>
        <end position="909"/>
    </location>
</feature>
<keyword evidence="6" id="KW-0813">Transport</keyword>
<keyword evidence="11" id="KW-0864">Zinc transport</keyword>
<keyword evidence="26" id="KW-1185">Reference proteome</keyword>
<keyword evidence="12 23" id="KW-1133">Transmembrane helix</keyword>
<feature type="transmembrane region" description="Helical" evidence="23">
    <location>
        <begin position="676"/>
        <end position="698"/>
    </location>
</feature>
<keyword evidence="15 23" id="KW-0472">Membrane</keyword>
<evidence type="ECO:0000256" key="15">
    <source>
        <dbReference type="ARBA" id="ARBA00023136"/>
    </source>
</evidence>
<keyword evidence="7" id="KW-0050">Antiport</keyword>
<dbReference type="InterPro" id="IPR036236">
    <property type="entry name" value="Znf_C2H2_sf"/>
</dbReference>
<feature type="domain" description="C2H2-type" evidence="24">
    <location>
        <begin position="259"/>
        <end position="287"/>
    </location>
</feature>
<comment type="subunit">
    <text evidence="16">Heterodimer with SLC30A6/ZNT6; form a functional zinc ion transmembrane transporter.</text>
</comment>
<evidence type="ECO:0000256" key="20">
    <source>
        <dbReference type="ARBA" id="ARBA00048349"/>
    </source>
</evidence>
<organism evidence="25 26">
    <name type="scientific">Cloeon dipterum</name>
    <dbReference type="NCBI Taxonomy" id="197152"/>
    <lineage>
        <taxon>Eukaryota</taxon>
        <taxon>Metazoa</taxon>
        <taxon>Ecdysozoa</taxon>
        <taxon>Arthropoda</taxon>
        <taxon>Hexapoda</taxon>
        <taxon>Insecta</taxon>
        <taxon>Pterygota</taxon>
        <taxon>Palaeoptera</taxon>
        <taxon>Ephemeroptera</taxon>
        <taxon>Pisciforma</taxon>
        <taxon>Baetidae</taxon>
        <taxon>Cloeon</taxon>
    </lineage>
</organism>
<feature type="domain" description="C2H2-type" evidence="24">
    <location>
        <begin position="316"/>
        <end position="339"/>
    </location>
</feature>
<protein>
    <recommendedName>
        <fullName evidence="17">Proton-coupled zinc antiporter SLC30A5</fullName>
    </recommendedName>
    <alternativeName>
        <fullName evidence="19">Solute carrier family 30 member 5</fullName>
    </alternativeName>
    <alternativeName>
        <fullName evidence="18">Zinc transporter 5</fullName>
    </alternativeName>
</protein>
<feature type="transmembrane region" description="Helical" evidence="23">
    <location>
        <begin position="741"/>
        <end position="761"/>
    </location>
</feature>
<evidence type="ECO:0000256" key="6">
    <source>
        <dbReference type="ARBA" id="ARBA00022448"/>
    </source>
</evidence>
<evidence type="ECO:0000256" key="22">
    <source>
        <dbReference type="SAM" id="MobiDB-lite"/>
    </source>
</evidence>
<dbReference type="GO" id="GO:0012507">
    <property type="term" value="C:ER to Golgi transport vesicle membrane"/>
    <property type="evidence" value="ECO:0007669"/>
    <property type="project" value="UniProtKB-SubCell"/>
</dbReference>
<evidence type="ECO:0000256" key="4">
    <source>
        <dbReference type="ARBA" id="ARBA00004638"/>
    </source>
</evidence>
<dbReference type="InterPro" id="IPR045316">
    <property type="entry name" value="Msc2-like"/>
</dbReference>
<feature type="region of interest" description="Disordered" evidence="22">
    <location>
        <begin position="348"/>
        <end position="368"/>
    </location>
</feature>
<evidence type="ECO:0000256" key="8">
    <source>
        <dbReference type="ARBA" id="ARBA00022692"/>
    </source>
</evidence>
<feature type="transmembrane region" description="Helical" evidence="23">
    <location>
        <begin position="644"/>
        <end position="664"/>
    </location>
</feature>
<accession>A0A8S1DJ36</accession>
<dbReference type="GO" id="GO:0015297">
    <property type="term" value="F:antiporter activity"/>
    <property type="evidence" value="ECO:0007669"/>
    <property type="project" value="UniProtKB-KW"/>
</dbReference>
<keyword evidence="14" id="KW-0406">Ion transport</keyword>
<keyword evidence="21" id="KW-0863">Zinc-finger</keyword>
<dbReference type="EMBL" id="CADEPI010000154">
    <property type="protein sequence ID" value="CAB3377963.1"/>
    <property type="molecule type" value="Genomic_DNA"/>
</dbReference>
<comment type="caution">
    <text evidence="25">The sequence shown here is derived from an EMBL/GenBank/DDBJ whole genome shotgun (WGS) entry which is preliminary data.</text>
</comment>
<dbReference type="PANTHER" id="PTHR45755:SF1">
    <property type="entry name" value="PROTON-COUPLED ZINC ANTIPORTER SLC30A5"/>
    <property type="match status" value="1"/>
</dbReference>
<evidence type="ECO:0000256" key="3">
    <source>
        <dbReference type="ARBA" id="ARBA00004557"/>
    </source>
</evidence>
<dbReference type="Proteomes" id="UP000494165">
    <property type="component" value="Unassembled WGS sequence"/>
</dbReference>
<dbReference type="SMART" id="SM00355">
    <property type="entry name" value="ZnF_C2H2"/>
    <property type="match status" value="4"/>
</dbReference>
<evidence type="ECO:0000256" key="19">
    <source>
        <dbReference type="ARBA" id="ARBA00042217"/>
    </source>
</evidence>
<dbReference type="PROSITE" id="PS00028">
    <property type="entry name" value="ZINC_FINGER_C2H2_1"/>
    <property type="match status" value="3"/>
</dbReference>
<feature type="region of interest" description="Disordered" evidence="22">
    <location>
        <begin position="120"/>
        <end position="147"/>
    </location>
</feature>
<proteinExistence type="inferred from homology"/>
<feature type="transmembrane region" description="Helical" evidence="23">
    <location>
        <begin position="710"/>
        <end position="729"/>
    </location>
</feature>
<dbReference type="SUPFAM" id="SSF57667">
    <property type="entry name" value="beta-beta-alpha zinc fingers"/>
    <property type="match status" value="2"/>
</dbReference>
<feature type="transmembrane region" description="Helical" evidence="23">
    <location>
        <begin position="857"/>
        <end position="877"/>
    </location>
</feature>
<dbReference type="FunFam" id="1.20.1510.10:FF:000014">
    <property type="entry name" value="Cation efflux protein/ zinc transporter"/>
    <property type="match status" value="1"/>
</dbReference>
<evidence type="ECO:0000313" key="25">
    <source>
        <dbReference type="EMBL" id="CAB3377963.1"/>
    </source>
</evidence>
<dbReference type="PANTHER" id="PTHR45755">
    <property type="match status" value="1"/>
</dbReference>
<evidence type="ECO:0000256" key="17">
    <source>
        <dbReference type="ARBA" id="ARBA00040846"/>
    </source>
</evidence>
<evidence type="ECO:0000256" key="1">
    <source>
        <dbReference type="ARBA" id="ARBA00004166"/>
    </source>
</evidence>
<feature type="transmembrane region" description="Helical" evidence="23">
    <location>
        <begin position="962"/>
        <end position="981"/>
    </location>
</feature>
<dbReference type="InterPro" id="IPR027469">
    <property type="entry name" value="Cation_efflux_TMD_sf"/>
</dbReference>
<keyword evidence="13" id="KW-0333">Golgi apparatus</keyword>
<dbReference type="Gene3D" id="3.30.160.60">
    <property type="entry name" value="Classic Zinc Finger"/>
    <property type="match status" value="2"/>
</dbReference>
<dbReference type="NCBIfam" id="TIGR01297">
    <property type="entry name" value="CDF"/>
    <property type="match status" value="1"/>
</dbReference>
<keyword evidence="10" id="KW-0862">Zinc</keyword>
<dbReference type="InterPro" id="IPR002524">
    <property type="entry name" value="Cation_efflux"/>
</dbReference>
<dbReference type="Pfam" id="PF00096">
    <property type="entry name" value="zf-C2H2"/>
    <property type="match status" value="1"/>
</dbReference>
<evidence type="ECO:0000256" key="16">
    <source>
        <dbReference type="ARBA" id="ARBA00038531"/>
    </source>
</evidence>
<comment type="similarity">
    <text evidence="5">Belongs to the cation diffusion facilitator (CDF) transporter (TC 2.A.4) family. SLC30A subfamily.</text>
</comment>
<dbReference type="Pfam" id="PF01545">
    <property type="entry name" value="Cation_efflux"/>
    <property type="match status" value="1"/>
</dbReference>
<dbReference type="OrthoDB" id="78669at2759"/>
<evidence type="ECO:0000256" key="23">
    <source>
        <dbReference type="SAM" id="Phobius"/>
    </source>
</evidence>
<dbReference type="InterPro" id="IPR058533">
    <property type="entry name" value="Cation_efflux_TM"/>
</dbReference>
<evidence type="ECO:0000256" key="14">
    <source>
        <dbReference type="ARBA" id="ARBA00023065"/>
    </source>
</evidence>
<sequence>MQPLTTYLSLEKEIKSSMHHTARRLRSESANPHLQAIYPNQKPACFLALLISTTCDSTPVSLKTDVEMGDRQVGNYGLRRAAPKKISQDYTYFGLKKDEPEAKKVKVEDVQIEFLSSPDVKKARGRSRKTNPAAPETRKESKEATEQQFLEIDASFSAKEDAEEEDSTTNNLVEVVTHAEEIITFENPNDYVVDNNGESIQIMEFPMRIETDSKKVYTEEDDYTESGTEIKIECGECHKVLKPSSYRQHVKTHLGGKPHGCELCPAKFTRRGDVDRHVRIVHNKDKPYFCPKCTRSFGDKKNLKWHLMNHDKKLFHVCETCGFKFGKKDYYDNHVKYIHPLPTYDNEAEEAEDDDNGSFMQSDDPSEQIVTEEDTMVIRKAVTLPGSDSSGRAERNNLMELSEKQLHDILEQSQSSRIAIVGQHSGVKYLTVTPKNANKSSPQVVSLKDLEKITNMSSQQIVKMHSPNETDPSKLKAVVIEVVDVVEQPLEEIVIDSGEAESPETAESANVDLIEALLDAAHNAGCLFMVVQKPLSGGQPLSEAQWLQTIYLAVGRLMVSVLWIYGISLSGPFRAILVCEQYDFVVVAGFAALTSGSGANSAFRGAVTFVIGLMVLLFLDHDEGNLHPDAEHGGSWIGLADHKVGVILMVLVMLVQVGVNTIANKLGSSLGGQKRIHALTTVTEGIMLIPVSVFVYFYKGASSDFTFSTYILPMITASVCIYVLEFYINSFTLQKLPPNRVARVGSISVFLSSLLCAYLWSSAANQVTKADPTSYTVADHSLSGGSIFACILFILASLSLTSDLKQGTKGSFIGYSETGLPLYSFRNSALHQTSKSFFNLGATIVKQILASQNSRKIFYFLCLNMGFTVVEFVYGVWTNSLGLISDGFHMLFDCSALIMGLIASVMATWKPSRTFSYGYNRVEDLSGFVNGLFLLVISFGVFTEAVKRLFDPPDINTNQLLAVSFAGLCVNLLGILAFRSSHGHSHGGHHHGHSHNSNMEGVFLHVLADTMGSVGVIVSSLLIEHFGWYIADPICSILIAILIFLSVIPLLKNAAYVLLLRVPPKALKELTTGFTRVNFTENLFLNAPIYLMLTANKLKKIRRFAGSGH</sequence>
<reference evidence="25 26" key="1">
    <citation type="submission" date="2020-04" db="EMBL/GenBank/DDBJ databases">
        <authorList>
            <person name="Alioto T."/>
            <person name="Alioto T."/>
            <person name="Gomez Garrido J."/>
        </authorList>
    </citation>
    <scope>NUCLEOTIDE SEQUENCE [LARGE SCALE GENOMIC DNA]</scope>
</reference>
<name>A0A8S1DJ36_9INSE</name>
<keyword evidence="9" id="KW-0479">Metal-binding</keyword>
<evidence type="ECO:0000256" key="11">
    <source>
        <dbReference type="ARBA" id="ARBA00022906"/>
    </source>
</evidence>
<evidence type="ECO:0000313" key="26">
    <source>
        <dbReference type="Proteomes" id="UP000494165"/>
    </source>
</evidence>
<keyword evidence="8 23" id="KW-0812">Transmembrane</keyword>
<feature type="compositionally biased region" description="Basic and acidic residues" evidence="22">
    <location>
        <begin position="136"/>
        <end position="145"/>
    </location>
</feature>
<feature type="transmembrane region" description="Helical" evidence="23">
    <location>
        <begin position="1002"/>
        <end position="1023"/>
    </location>
</feature>
<evidence type="ECO:0000256" key="10">
    <source>
        <dbReference type="ARBA" id="ARBA00022833"/>
    </source>
</evidence>
<evidence type="ECO:0000256" key="5">
    <source>
        <dbReference type="ARBA" id="ARBA00008873"/>
    </source>
</evidence>
<evidence type="ECO:0000256" key="9">
    <source>
        <dbReference type="ARBA" id="ARBA00022723"/>
    </source>
</evidence>
<dbReference type="InterPro" id="IPR013087">
    <property type="entry name" value="Znf_C2H2_type"/>
</dbReference>
<dbReference type="SUPFAM" id="SSF161111">
    <property type="entry name" value="Cation efflux protein transmembrane domain-like"/>
    <property type="match status" value="1"/>
</dbReference>
<comment type="subcellular location">
    <subcellularLocation>
        <location evidence="3">Cytoplasmic vesicle</location>
        <location evidence="3">COPII-coated vesicle membrane</location>
        <topology evidence="3">Multi-pass membrane protein</topology>
    </subcellularLocation>
    <subcellularLocation>
        <location evidence="4">Cytoplasmic vesicle</location>
        <location evidence="4">Secretory vesicle membrane</location>
        <topology evidence="4">Multi-pass membrane protein</topology>
    </subcellularLocation>
    <subcellularLocation>
        <location evidence="2">Golgi apparatus</location>
        <location evidence="2">Golgi stack membrane</location>
        <topology evidence="2">Multi-pass membrane protein</topology>
    </subcellularLocation>
    <subcellularLocation>
        <location evidence="1">Golgi apparatus</location>
        <location evidence="1">trans-Golgi network membrane</location>
        <topology evidence="1">Multi-pass membrane protein</topology>
    </subcellularLocation>
</comment>
<dbReference type="AlphaFoldDB" id="A0A8S1DJ36"/>
<dbReference type="GO" id="GO:1904257">
    <property type="term" value="P:zinc ion import into Golgi lumen"/>
    <property type="evidence" value="ECO:0007669"/>
    <property type="project" value="TreeGrafter"/>
</dbReference>
<feature type="transmembrane region" description="Helical" evidence="23">
    <location>
        <begin position="1029"/>
        <end position="1051"/>
    </location>
</feature>
<dbReference type="GO" id="GO:0005385">
    <property type="term" value="F:zinc ion transmembrane transporter activity"/>
    <property type="evidence" value="ECO:0007669"/>
    <property type="project" value="InterPro"/>
</dbReference>
<evidence type="ECO:0000256" key="2">
    <source>
        <dbReference type="ARBA" id="ARBA00004205"/>
    </source>
</evidence>
<dbReference type="PROSITE" id="PS50157">
    <property type="entry name" value="ZINC_FINGER_C2H2_2"/>
    <property type="match status" value="3"/>
</dbReference>
<feature type="transmembrane region" description="Helical" evidence="23">
    <location>
        <begin position="781"/>
        <end position="800"/>
    </location>
</feature>
<dbReference type="GO" id="GO:0008270">
    <property type="term" value="F:zinc ion binding"/>
    <property type="evidence" value="ECO:0007669"/>
    <property type="project" value="UniProtKB-KW"/>
</dbReference>
<evidence type="ECO:0000259" key="24">
    <source>
        <dbReference type="PROSITE" id="PS50157"/>
    </source>
</evidence>
<gene>
    <name evidence="25" type="ORF">CLODIP_2_CD10226</name>
</gene>
<feature type="transmembrane region" description="Helical" evidence="23">
    <location>
        <begin position="602"/>
        <end position="619"/>
    </location>
</feature>
<dbReference type="Gene3D" id="1.20.1510.10">
    <property type="entry name" value="Cation efflux protein transmembrane domain"/>
    <property type="match status" value="1"/>
</dbReference>
<evidence type="ECO:0000256" key="13">
    <source>
        <dbReference type="ARBA" id="ARBA00023034"/>
    </source>
</evidence>
<feature type="domain" description="C2H2-type" evidence="24">
    <location>
        <begin position="288"/>
        <end position="310"/>
    </location>
</feature>
<feature type="transmembrane region" description="Helical" evidence="23">
    <location>
        <begin position="921"/>
        <end position="942"/>
    </location>
</feature>
<evidence type="ECO:0000256" key="21">
    <source>
        <dbReference type="PROSITE-ProRule" id="PRU00042"/>
    </source>
</evidence>